<dbReference type="GO" id="GO:0016301">
    <property type="term" value="F:kinase activity"/>
    <property type="evidence" value="ECO:0007669"/>
    <property type="project" value="UniProtKB-KW"/>
</dbReference>
<keyword evidence="2" id="KW-0813">Transport</keyword>
<dbReference type="OrthoDB" id="6578004at2"/>
<dbReference type="Pfam" id="PF03610">
    <property type="entry name" value="EIIA-man"/>
    <property type="match status" value="1"/>
</dbReference>
<dbReference type="PROSITE" id="PS51096">
    <property type="entry name" value="PTS_EIIA_TYPE_4"/>
    <property type="match status" value="1"/>
</dbReference>
<reference evidence="10 12" key="1">
    <citation type="submission" date="2014-12" db="EMBL/GenBank/DDBJ databases">
        <title>Draft genome sequences of 29 type strains of Enterococci.</title>
        <authorList>
            <person name="Zhong Z."/>
            <person name="Sun Z."/>
            <person name="Liu W."/>
            <person name="Zhang W."/>
            <person name="Zhang H."/>
        </authorList>
    </citation>
    <scope>NUCLEOTIDE SEQUENCE [LARGE SCALE GENOMIC DNA]</scope>
    <source>
        <strain evidence="10 12">DSM 22801</strain>
    </source>
</reference>
<dbReference type="InterPro" id="IPR036662">
    <property type="entry name" value="PTS_EIIA_man-typ_sf"/>
</dbReference>
<keyword evidence="11" id="KW-1185">Reference proteome</keyword>
<organism evidence="10 12">
    <name type="scientific">Enterococcus silesiacus</name>
    <dbReference type="NCBI Taxonomy" id="332949"/>
    <lineage>
        <taxon>Bacteria</taxon>
        <taxon>Bacillati</taxon>
        <taxon>Bacillota</taxon>
        <taxon>Bacilli</taxon>
        <taxon>Lactobacillales</taxon>
        <taxon>Enterococcaceae</taxon>
        <taxon>Enterococcus</taxon>
    </lineage>
</organism>
<dbReference type="InterPro" id="IPR033887">
    <property type="entry name" value="PTS_IIA_man"/>
</dbReference>
<name>A0A0S3KB06_9ENTE</name>
<evidence type="ECO:0000256" key="3">
    <source>
        <dbReference type="ARBA" id="ARBA00022490"/>
    </source>
</evidence>
<evidence type="ECO:0000313" key="11">
    <source>
        <dbReference type="Proteomes" id="UP000065511"/>
    </source>
</evidence>
<dbReference type="PANTHER" id="PTHR33799:SF1">
    <property type="entry name" value="PTS SYSTEM MANNOSE-SPECIFIC EIIAB COMPONENT-RELATED"/>
    <property type="match status" value="1"/>
</dbReference>
<keyword evidence="7" id="KW-0418">Kinase</keyword>
<dbReference type="EMBL" id="JXLC01000036">
    <property type="protein sequence ID" value="OJG85653.1"/>
    <property type="molecule type" value="Genomic_DNA"/>
</dbReference>
<evidence type="ECO:0000313" key="10">
    <source>
        <dbReference type="EMBL" id="OJG85653.1"/>
    </source>
</evidence>
<evidence type="ECO:0000256" key="2">
    <source>
        <dbReference type="ARBA" id="ARBA00022448"/>
    </source>
</evidence>
<keyword evidence="4" id="KW-0762">Sugar transport</keyword>
<dbReference type="Gene3D" id="3.40.50.510">
    <property type="entry name" value="Phosphotransferase system, mannose-type IIA component"/>
    <property type="match status" value="1"/>
</dbReference>
<dbReference type="KEGG" id="ess:ATZ33_08535"/>
<dbReference type="Proteomes" id="UP000183039">
    <property type="component" value="Unassembled WGS sequence"/>
</dbReference>
<dbReference type="PANTHER" id="PTHR33799">
    <property type="entry name" value="PTS PERMEASE-RELATED-RELATED"/>
    <property type="match status" value="1"/>
</dbReference>
<dbReference type="AlphaFoldDB" id="A0A0S3KB06"/>
<dbReference type="RefSeq" id="WP_071879250.1">
    <property type="nucleotide sequence ID" value="NZ_JXLC01000036.1"/>
</dbReference>
<evidence type="ECO:0000256" key="5">
    <source>
        <dbReference type="ARBA" id="ARBA00022679"/>
    </source>
</evidence>
<comment type="subcellular location">
    <subcellularLocation>
        <location evidence="1">Cytoplasm</location>
    </subcellularLocation>
</comment>
<keyword evidence="3" id="KW-0963">Cytoplasm</keyword>
<sequence length="138" mass="15608">MARKIILATHGNFAQGIRTSLELICGKATNVEVICAYMEEAFDLGTTVENMITENQENELLVITDIFGGSVNNEFFKYVERSNVHLVSGLNLSLLIEIYTQLEHTDSLETLITQAIKNSQETIQYCNLLKVKDEEEEF</sequence>
<accession>A0A0S3KB06</accession>
<evidence type="ECO:0000256" key="7">
    <source>
        <dbReference type="ARBA" id="ARBA00022777"/>
    </source>
</evidence>
<evidence type="ECO:0000313" key="9">
    <source>
        <dbReference type="EMBL" id="ALS01410.1"/>
    </source>
</evidence>
<dbReference type="GO" id="GO:0009401">
    <property type="term" value="P:phosphoenolpyruvate-dependent sugar phosphotransferase system"/>
    <property type="evidence" value="ECO:0007669"/>
    <property type="project" value="UniProtKB-KW"/>
</dbReference>
<feature type="domain" description="PTS EIIA type-4" evidence="8">
    <location>
        <begin position="2"/>
        <end position="123"/>
    </location>
</feature>
<dbReference type="EMBL" id="CP013614">
    <property type="protein sequence ID" value="ALS01410.1"/>
    <property type="molecule type" value="Genomic_DNA"/>
</dbReference>
<dbReference type="InterPro" id="IPR004701">
    <property type="entry name" value="PTS_EIIA_man-typ"/>
</dbReference>
<proteinExistence type="predicted"/>
<evidence type="ECO:0000313" key="12">
    <source>
        <dbReference type="Proteomes" id="UP000183039"/>
    </source>
</evidence>
<keyword evidence="5" id="KW-0808">Transferase</keyword>
<evidence type="ECO:0000256" key="4">
    <source>
        <dbReference type="ARBA" id="ARBA00022597"/>
    </source>
</evidence>
<dbReference type="CDD" id="cd00006">
    <property type="entry name" value="PTS_IIA_man"/>
    <property type="match status" value="1"/>
</dbReference>
<dbReference type="SUPFAM" id="SSF53062">
    <property type="entry name" value="PTS system fructose IIA component-like"/>
    <property type="match status" value="1"/>
</dbReference>
<dbReference type="GO" id="GO:0016020">
    <property type="term" value="C:membrane"/>
    <property type="evidence" value="ECO:0007669"/>
    <property type="project" value="InterPro"/>
</dbReference>
<reference evidence="9 11" key="2">
    <citation type="submission" date="2015-12" db="EMBL/GenBank/DDBJ databases">
        <authorList>
            <person name="Lauer A."/>
            <person name="Humrighouse B."/>
            <person name="Loparev V."/>
            <person name="Shewmaker P.L."/>
            <person name="Whitney A.M."/>
            <person name="McLaughlin R.W."/>
        </authorList>
    </citation>
    <scope>NUCLEOTIDE SEQUENCE [LARGE SCALE GENOMIC DNA]</scope>
    <source>
        <strain evidence="9 11">LMG 23085</strain>
    </source>
</reference>
<evidence type="ECO:0000259" key="8">
    <source>
        <dbReference type="PROSITE" id="PS51096"/>
    </source>
</evidence>
<gene>
    <name evidence="9" type="ORF">ATZ33_08535</name>
    <name evidence="10" type="ORF">RV15_GL002529</name>
</gene>
<keyword evidence="6" id="KW-0598">Phosphotransferase system</keyword>
<dbReference type="GO" id="GO:0005737">
    <property type="term" value="C:cytoplasm"/>
    <property type="evidence" value="ECO:0007669"/>
    <property type="project" value="UniProtKB-SubCell"/>
</dbReference>
<evidence type="ECO:0000256" key="6">
    <source>
        <dbReference type="ARBA" id="ARBA00022683"/>
    </source>
</evidence>
<dbReference type="InterPro" id="IPR051471">
    <property type="entry name" value="Bacterial_PTS_sugar_comp"/>
</dbReference>
<protein>
    <submittedName>
        <fullName evidence="9">PTS mannose transporter subunit IIA</fullName>
    </submittedName>
</protein>
<dbReference type="Proteomes" id="UP000065511">
    <property type="component" value="Chromosome"/>
</dbReference>
<evidence type="ECO:0000256" key="1">
    <source>
        <dbReference type="ARBA" id="ARBA00004496"/>
    </source>
</evidence>